<dbReference type="RefSeq" id="WP_271168409.1">
    <property type="nucleotide sequence ID" value="NZ_BSFI01000007.1"/>
</dbReference>
<feature type="signal peptide" evidence="2">
    <location>
        <begin position="1"/>
        <end position="32"/>
    </location>
</feature>
<keyword evidence="1" id="KW-1133">Transmembrane helix</keyword>
<proteinExistence type="predicted"/>
<dbReference type="Proteomes" id="UP001143372">
    <property type="component" value="Unassembled WGS sequence"/>
</dbReference>
<gene>
    <name evidence="3" type="ORF">GCM10008179_18230</name>
</gene>
<keyword evidence="1" id="KW-0472">Membrane</keyword>
<accession>A0A9W6MVV5</accession>
<reference evidence="3" key="1">
    <citation type="journal article" date="2014" name="Int. J. Syst. Evol. Microbiol.">
        <title>Complete genome sequence of Corynebacterium casei LMG S-19264T (=DSM 44701T), isolated from a smear-ripened cheese.</title>
        <authorList>
            <consortium name="US DOE Joint Genome Institute (JGI-PGF)"/>
            <person name="Walter F."/>
            <person name="Albersmeier A."/>
            <person name="Kalinowski J."/>
            <person name="Ruckert C."/>
        </authorList>
    </citation>
    <scope>NUCLEOTIDE SEQUENCE</scope>
    <source>
        <strain evidence="3">VKM B-2347</strain>
    </source>
</reference>
<organism evidence="3 4">
    <name type="scientific">Hansschlegelia plantiphila</name>
    <dbReference type="NCBI Taxonomy" id="374655"/>
    <lineage>
        <taxon>Bacteria</taxon>
        <taxon>Pseudomonadati</taxon>
        <taxon>Pseudomonadota</taxon>
        <taxon>Alphaproteobacteria</taxon>
        <taxon>Hyphomicrobiales</taxon>
        <taxon>Methylopilaceae</taxon>
        <taxon>Hansschlegelia</taxon>
    </lineage>
</organism>
<evidence type="ECO:0000313" key="3">
    <source>
        <dbReference type="EMBL" id="GLK68185.1"/>
    </source>
</evidence>
<evidence type="ECO:0000313" key="4">
    <source>
        <dbReference type="Proteomes" id="UP001143372"/>
    </source>
</evidence>
<sequence length="102" mass="10947">MLQNSVRTRVVAAAVLSAAVFGAALAPSAAQADRWHRNHYYGHHHGGGGTAAAIVGVGALGLLAGTAIANSNARRDDECRIERRRYVDQYGRSYLKRIEVCD</sequence>
<dbReference type="AlphaFoldDB" id="A0A9W6MVV5"/>
<feature type="transmembrane region" description="Helical" evidence="1">
    <location>
        <begin position="48"/>
        <end position="70"/>
    </location>
</feature>
<dbReference type="EMBL" id="BSFI01000007">
    <property type="protein sequence ID" value="GLK68185.1"/>
    <property type="molecule type" value="Genomic_DNA"/>
</dbReference>
<protein>
    <recommendedName>
        <fullName evidence="5">Transmembrane protein</fullName>
    </recommendedName>
</protein>
<feature type="chain" id="PRO_5040870461" description="Transmembrane protein" evidence="2">
    <location>
        <begin position="33"/>
        <end position="102"/>
    </location>
</feature>
<name>A0A9W6MVV5_9HYPH</name>
<comment type="caution">
    <text evidence="3">The sequence shown here is derived from an EMBL/GenBank/DDBJ whole genome shotgun (WGS) entry which is preliminary data.</text>
</comment>
<reference evidence="3" key="2">
    <citation type="submission" date="2023-01" db="EMBL/GenBank/DDBJ databases">
        <authorList>
            <person name="Sun Q."/>
            <person name="Evtushenko L."/>
        </authorList>
    </citation>
    <scope>NUCLEOTIDE SEQUENCE</scope>
    <source>
        <strain evidence="3">VKM B-2347</strain>
    </source>
</reference>
<keyword evidence="2" id="KW-0732">Signal</keyword>
<evidence type="ECO:0008006" key="5">
    <source>
        <dbReference type="Google" id="ProtNLM"/>
    </source>
</evidence>
<keyword evidence="4" id="KW-1185">Reference proteome</keyword>
<evidence type="ECO:0000256" key="2">
    <source>
        <dbReference type="SAM" id="SignalP"/>
    </source>
</evidence>
<keyword evidence="1" id="KW-0812">Transmembrane</keyword>
<evidence type="ECO:0000256" key="1">
    <source>
        <dbReference type="SAM" id="Phobius"/>
    </source>
</evidence>